<dbReference type="SUPFAM" id="SSF141868">
    <property type="entry name" value="EAL domain-like"/>
    <property type="match status" value="1"/>
</dbReference>
<dbReference type="CDD" id="cd01948">
    <property type="entry name" value="EAL"/>
    <property type="match status" value="1"/>
</dbReference>
<dbReference type="RefSeq" id="WP_207861716.1">
    <property type="nucleotide sequence ID" value="NZ_JAFREP010000027.1"/>
</dbReference>
<dbReference type="PANTHER" id="PTHR33121:SF71">
    <property type="entry name" value="OXYGEN SENSOR PROTEIN DOSP"/>
    <property type="match status" value="1"/>
</dbReference>
<dbReference type="PROSITE" id="PS50883">
    <property type="entry name" value="EAL"/>
    <property type="match status" value="1"/>
</dbReference>
<dbReference type="EMBL" id="JAFREP010000027">
    <property type="protein sequence ID" value="MBO1321743.1"/>
    <property type="molecule type" value="Genomic_DNA"/>
</dbReference>
<dbReference type="Proteomes" id="UP000664417">
    <property type="component" value="Unassembled WGS sequence"/>
</dbReference>
<dbReference type="Pfam" id="PF00990">
    <property type="entry name" value="GGDEF"/>
    <property type="match status" value="1"/>
</dbReference>
<reference evidence="3" key="1">
    <citation type="submission" date="2021-03" db="EMBL/GenBank/DDBJ databases">
        <authorList>
            <person name="Wang G."/>
        </authorList>
    </citation>
    <scope>NUCLEOTIDE SEQUENCE</scope>
    <source>
        <strain evidence="3">KCTC 12899</strain>
    </source>
</reference>
<dbReference type="SMART" id="SM00052">
    <property type="entry name" value="EAL"/>
    <property type="match status" value="1"/>
</dbReference>
<sequence length="546" mass="61105">MAGNKMIALVQQHQQDWRQYMQANPGVLVMGSDLLVRSLDRLAMLIGSAAQPAVAKTITQKAECTEMVRQLKGSLVLVKKAAFRPGEHADGHLNQEKIMFLLNGLGNLLNEIEKHLSGAGPAVGESGISLGDQVATRQQLERDLAAREGQETSMVRFEFDGLEKINNREGREKGDEVLKQIAEIIQNITQGQAQIYKDGPGFSVVGDWQRENQVRDFSSKVRTHIEQTPKGNMLKVVIGVVLNETENVMDHAQQAAAGSEKGETVIFTPELEAATLAANNEHQLAIQILEQGEFYAAYQEIFSKAKVGLFSKPKRKFEALWRSPQMSPFKFFKSIKEEGRLREVTAKLWPKIFAEIAPTPYELALNITAEELEQHIDGKPFLEWFEQTAQTHKVRCSNIIIELVEWSDDDELTESGLDTLQGLISLGCCLALDDYGVRSSNLVRVMQLCEYGIIPDYFKVDAALVKGLNRYIQNKADGERFRHSVIGIRSIVDLVRELRKETKKEIGIVAEFVDNQLLQRSLENLGVTHFQGFFLAKPKPAAQAFS</sequence>
<feature type="domain" description="GGDEF" evidence="2">
    <location>
        <begin position="150"/>
        <end position="270"/>
    </location>
</feature>
<dbReference type="InterPro" id="IPR001633">
    <property type="entry name" value="EAL_dom"/>
</dbReference>
<protein>
    <submittedName>
        <fullName evidence="3">EAL domain-containing protein</fullName>
    </submittedName>
</protein>
<dbReference type="GO" id="GO:0071111">
    <property type="term" value="F:cyclic-guanylate-specific phosphodiesterase activity"/>
    <property type="evidence" value="ECO:0007669"/>
    <property type="project" value="InterPro"/>
</dbReference>
<gene>
    <name evidence="3" type="ORF">J3U88_24910</name>
</gene>
<dbReference type="InterPro" id="IPR000160">
    <property type="entry name" value="GGDEF_dom"/>
</dbReference>
<comment type="caution">
    <text evidence="3">The sequence shown here is derived from an EMBL/GenBank/DDBJ whole genome shotgun (WGS) entry which is preliminary data.</text>
</comment>
<dbReference type="InterPro" id="IPR035919">
    <property type="entry name" value="EAL_sf"/>
</dbReference>
<name>A0A8J7QNM6_9BACT</name>
<organism evidence="3 4">
    <name type="scientific">Acanthopleuribacter pedis</name>
    <dbReference type="NCBI Taxonomy" id="442870"/>
    <lineage>
        <taxon>Bacteria</taxon>
        <taxon>Pseudomonadati</taxon>
        <taxon>Acidobacteriota</taxon>
        <taxon>Holophagae</taxon>
        <taxon>Acanthopleuribacterales</taxon>
        <taxon>Acanthopleuribacteraceae</taxon>
        <taxon>Acanthopleuribacter</taxon>
    </lineage>
</organism>
<dbReference type="InterPro" id="IPR043128">
    <property type="entry name" value="Rev_trsase/Diguanyl_cyclase"/>
</dbReference>
<dbReference type="AlphaFoldDB" id="A0A8J7QNM6"/>
<dbReference type="Gene3D" id="3.20.20.450">
    <property type="entry name" value="EAL domain"/>
    <property type="match status" value="1"/>
</dbReference>
<dbReference type="InterPro" id="IPR029787">
    <property type="entry name" value="Nucleotide_cyclase"/>
</dbReference>
<feature type="domain" description="EAL" evidence="1">
    <location>
        <begin position="275"/>
        <end position="546"/>
    </location>
</feature>
<dbReference type="SUPFAM" id="SSF55073">
    <property type="entry name" value="Nucleotide cyclase"/>
    <property type="match status" value="1"/>
</dbReference>
<evidence type="ECO:0000259" key="1">
    <source>
        <dbReference type="PROSITE" id="PS50883"/>
    </source>
</evidence>
<dbReference type="Gene3D" id="3.30.70.270">
    <property type="match status" value="1"/>
</dbReference>
<dbReference type="InterPro" id="IPR050706">
    <property type="entry name" value="Cyclic-di-GMP_PDE-like"/>
</dbReference>
<evidence type="ECO:0000313" key="4">
    <source>
        <dbReference type="Proteomes" id="UP000664417"/>
    </source>
</evidence>
<dbReference type="PROSITE" id="PS50887">
    <property type="entry name" value="GGDEF"/>
    <property type="match status" value="1"/>
</dbReference>
<dbReference type="PANTHER" id="PTHR33121">
    <property type="entry name" value="CYCLIC DI-GMP PHOSPHODIESTERASE PDEF"/>
    <property type="match status" value="1"/>
</dbReference>
<accession>A0A8J7QNM6</accession>
<evidence type="ECO:0000313" key="3">
    <source>
        <dbReference type="EMBL" id="MBO1321743.1"/>
    </source>
</evidence>
<evidence type="ECO:0000259" key="2">
    <source>
        <dbReference type="PROSITE" id="PS50887"/>
    </source>
</evidence>
<keyword evidence="4" id="KW-1185">Reference proteome</keyword>
<dbReference type="Pfam" id="PF00563">
    <property type="entry name" value="EAL"/>
    <property type="match status" value="1"/>
</dbReference>
<proteinExistence type="predicted"/>